<sequence length="254" mass="26491">EEQIAPCTRTENTRCQCKRGTFHGEDSPEVCQKCSTRCDTCDTSGSQATGDATSLVPVSVLFLAAPPRPQGFPVPLGSSEPAAAPPCPSASGEAPVPGEPVTTHPWPPTASSPSSGNPWLVMGIVVGAVGVVLLLVVTAYYYRKRVLQVVPTHPQCTHLNSTERFSVSSESPHSLCSALLLFHGPAGAEGSQMRRRLLVPANGADPTESEYFVRSSGGKTDSVLPAIPIAVRAAQSRILEAGVPMLIVTGPSGP</sequence>
<keyword evidence="2" id="KW-0677">Repeat</keyword>
<evidence type="ECO:0000313" key="9">
    <source>
        <dbReference type="EMBL" id="KAF5917596.1"/>
    </source>
</evidence>
<keyword evidence="10" id="KW-1185">Reference proteome</keyword>
<dbReference type="SUPFAM" id="SSF57586">
    <property type="entry name" value="TNF receptor-like"/>
    <property type="match status" value="1"/>
</dbReference>
<evidence type="ECO:0000256" key="6">
    <source>
        <dbReference type="ARBA" id="ARBA00023180"/>
    </source>
</evidence>
<dbReference type="Proteomes" id="UP000551758">
    <property type="component" value="Unassembled WGS sequence"/>
</dbReference>
<feature type="transmembrane region" description="Helical" evidence="8">
    <location>
        <begin position="119"/>
        <end position="142"/>
    </location>
</feature>
<keyword evidence="8" id="KW-1133">Transmembrane helix</keyword>
<keyword evidence="6" id="KW-0325">Glycoprotein</keyword>
<dbReference type="GO" id="GO:0016020">
    <property type="term" value="C:membrane"/>
    <property type="evidence" value="ECO:0007669"/>
    <property type="project" value="UniProtKB-SubCell"/>
</dbReference>
<evidence type="ECO:0000313" key="10">
    <source>
        <dbReference type="Proteomes" id="UP000551758"/>
    </source>
</evidence>
<evidence type="ECO:0000256" key="1">
    <source>
        <dbReference type="ARBA" id="ARBA00004370"/>
    </source>
</evidence>
<proteinExistence type="predicted"/>
<protein>
    <submittedName>
        <fullName evidence="9">Uncharacterized protein</fullName>
    </submittedName>
</protein>
<keyword evidence="5" id="KW-0675">Receptor</keyword>
<evidence type="ECO:0000256" key="3">
    <source>
        <dbReference type="ARBA" id="ARBA00023136"/>
    </source>
</evidence>
<keyword evidence="4" id="KW-1015">Disulfide bond</keyword>
<dbReference type="Gene3D" id="2.10.50.10">
    <property type="entry name" value="Tumor Necrosis Factor Receptor, subunit A, domain 2"/>
    <property type="match status" value="1"/>
</dbReference>
<name>A0A7J7EQ65_DICBM</name>
<keyword evidence="3 8" id="KW-0472">Membrane</keyword>
<evidence type="ECO:0000256" key="4">
    <source>
        <dbReference type="ARBA" id="ARBA00023157"/>
    </source>
</evidence>
<organism evidence="9 10">
    <name type="scientific">Diceros bicornis minor</name>
    <name type="common">South-central black rhinoceros</name>
    <dbReference type="NCBI Taxonomy" id="77932"/>
    <lineage>
        <taxon>Eukaryota</taxon>
        <taxon>Metazoa</taxon>
        <taxon>Chordata</taxon>
        <taxon>Craniata</taxon>
        <taxon>Vertebrata</taxon>
        <taxon>Euteleostomi</taxon>
        <taxon>Mammalia</taxon>
        <taxon>Eutheria</taxon>
        <taxon>Laurasiatheria</taxon>
        <taxon>Perissodactyla</taxon>
        <taxon>Rhinocerotidae</taxon>
        <taxon>Diceros</taxon>
    </lineage>
</organism>
<dbReference type="AlphaFoldDB" id="A0A7J7EQ65"/>
<evidence type="ECO:0000256" key="5">
    <source>
        <dbReference type="ARBA" id="ARBA00023170"/>
    </source>
</evidence>
<evidence type="ECO:0000256" key="7">
    <source>
        <dbReference type="SAM" id="MobiDB-lite"/>
    </source>
</evidence>
<feature type="non-terminal residue" evidence="9">
    <location>
        <position position="1"/>
    </location>
</feature>
<keyword evidence="8" id="KW-0812">Transmembrane</keyword>
<gene>
    <name evidence="9" type="ORF">HPG69_000832</name>
</gene>
<dbReference type="EMBL" id="JACDTQ010002537">
    <property type="protein sequence ID" value="KAF5917596.1"/>
    <property type="molecule type" value="Genomic_DNA"/>
</dbReference>
<evidence type="ECO:0000256" key="8">
    <source>
        <dbReference type="SAM" id="Phobius"/>
    </source>
</evidence>
<dbReference type="PANTHER" id="PTHR46330:SF6">
    <property type="entry name" value="HEMATOPOIETIC DEATH RECEPTOR-RELATED"/>
    <property type="match status" value="1"/>
</dbReference>
<comment type="caution">
    <text evidence="9">The sequence shown here is derived from an EMBL/GenBank/DDBJ whole genome shotgun (WGS) entry which is preliminary data.</text>
</comment>
<dbReference type="PANTHER" id="PTHR46330">
    <property type="entry name" value="TUMOR NECROSIS FACTOR RECEPTOR SUPERFAMILY MEMBER 10B"/>
    <property type="match status" value="1"/>
</dbReference>
<dbReference type="InterPro" id="IPR052491">
    <property type="entry name" value="TNFRSF10"/>
</dbReference>
<feature type="region of interest" description="Disordered" evidence="7">
    <location>
        <begin position="72"/>
        <end position="113"/>
    </location>
</feature>
<accession>A0A7J7EQ65</accession>
<reference evidence="9 10" key="1">
    <citation type="journal article" date="2020" name="Mol. Biol. Evol.">
        <title>Interspecific Gene Flow and the Evolution of Specialization in Black and White Rhinoceros.</title>
        <authorList>
            <person name="Moodley Y."/>
            <person name="Westbury M.V."/>
            <person name="Russo I.M."/>
            <person name="Gopalakrishnan S."/>
            <person name="Rakotoarivelo A."/>
            <person name="Olsen R.A."/>
            <person name="Prost S."/>
            <person name="Tunstall T."/>
            <person name="Ryder O.A."/>
            <person name="Dalen L."/>
            <person name="Bruford M.W."/>
        </authorList>
    </citation>
    <scope>NUCLEOTIDE SEQUENCE [LARGE SCALE GENOMIC DNA]</scope>
    <source>
        <strain evidence="9">SBR-YM</strain>
        <tissue evidence="9">Skin</tissue>
    </source>
</reference>
<evidence type="ECO:0000256" key="2">
    <source>
        <dbReference type="ARBA" id="ARBA00022737"/>
    </source>
</evidence>
<comment type="subcellular location">
    <subcellularLocation>
        <location evidence="1">Membrane</location>
    </subcellularLocation>
</comment>